<accession>A0A150IUR7</accession>
<reference evidence="6 7" key="1">
    <citation type="journal article" date="2016" name="ISME J.">
        <title>Chasing the elusive Euryarchaeota class WSA2: genomes reveal a uniquely fastidious methyl-reducing methanogen.</title>
        <authorList>
            <person name="Nobu M.K."/>
            <person name="Narihiro T."/>
            <person name="Kuroda K."/>
            <person name="Mei R."/>
            <person name="Liu W.T."/>
        </authorList>
    </citation>
    <scope>NUCLEOTIDE SEQUENCE [LARGE SCALE GENOMIC DNA]</scope>
    <source>
        <strain evidence="3">B03fssc0709_Meth_Bin005</strain>
        <strain evidence="4">B15fssc0709_Meth_Bin003</strain>
        <strain evidence="5">BMIXfssc0709_Meth_Bin006</strain>
    </source>
</reference>
<evidence type="ECO:0000313" key="8">
    <source>
        <dbReference type="Proteomes" id="UP000092403"/>
    </source>
</evidence>
<organism evidence="5 8">
    <name type="scientific">Candidatus Methanofastidiosum methylothiophilum</name>
    <dbReference type="NCBI Taxonomy" id="1705564"/>
    <lineage>
        <taxon>Archaea</taxon>
        <taxon>Methanobacteriati</taxon>
        <taxon>Methanobacteriota</taxon>
        <taxon>Stenosarchaea group</taxon>
        <taxon>Candidatus Methanofastidiosia</taxon>
        <taxon>Candidatus Methanofastidiosales</taxon>
        <taxon>Candidatus Methanofastidiosaceae</taxon>
        <taxon>Candidatus Methanofastidiosum</taxon>
    </lineage>
</organism>
<evidence type="ECO:0000313" key="5">
    <source>
        <dbReference type="EMBL" id="KYC51340.1"/>
    </source>
</evidence>
<dbReference type="InterPro" id="IPR016442">
    <property type="entry name" value="tRNA_splic_arch_short"/>
</dbReference>
<dbReference type="GO" id="GO:0006388">
    <property type="term" value="P:tRNA splicing, via endonucleolytic cleavage and ligation"/>
    <property type="evidence" value="ECO:0007669"/>
    <property type="project" value="InterPro"/>
</dbReference>
<evidence type="ECO:0000313" key="4">
    <source>
        <dbReference type="EMBL" id="KYC48692.1"/>
    </source>
</evidence>
<evidence type="ECO:0000313" key="7">
    <source>
        <dbReference type="Proteomes" id="UP000092401"/>
    </source>
</evidence>
<evidence type="ECO:0000259" key="2">
    <source>
        <dbReference type="Pfam" id="PF02778"/>
    </source>
</evidence>
<dbReference type="Gene3D" id="3.40.1350.10">
    <property type="match status" value="1"/>
</dbReference>
<dbReference type="InterPro" id="IPR011856">
    <property type="entry name" value="tRNA_endonuc-like_dom_sf"/>
</dbReference>
<dbReference type="Pfam" id="PF02778">
    <property type="entry name" value="tRNA_int_endo_N"/>
    <property type="match status" value="1"/>
</dbReference>
<dbReference type="InterPro" id="IPR006676">
    <property type="entry name" value="tRNA_splic"/>
</dbReference>
<dbReference type="AlphaFoldDB" id="A0A150J286"/>
<dbReference type="SUPFAM" id="SSF55267">
    <property type="entry name" value="tRNA-intron endonuclease N-terminal domain-like"/>
    <property type="match status" value="1"/>
</dbReference>
<dbReference type="PIRSF" id="PIRSF005285">
    <property type="entry name" value="tRNA_splic_archaea"/>
    <property type="match status" value="1"/>
</dbReference>
<sequence length="168" mass="19373">MFSATLVENRAIIDDQDAVSKIHRKRGFGELIEKKLYLTVVEALYLSERGLIKVISDKEELSFEELLKIGSSEQNIFGKYVVFKDLKEKGYHVKTAFKYGCAFRVYRGSIEEEHADYIIDVFMEGEKIDANILAAHVRIAHSVKKDMVFAFVDSDNDITYYLVKRVTF</sequence>
<evidence type="ECO:0000313" key="3">
    <source>
        <dbReference type="EMBL" id="KYC44807.1"/>
    </source>
</evidence>
<dbReference type="InterPro" id="IPR006677">
    <property type="entry name" value="tRNA_intron_Endonuc_cat-like"/>
</dbReference>
<dbReference type="SUPFAM" id="SSF53032">
    <property type="entry name" value="tRNA-intron endonuclease catalytic domain-like"/>
    <property type="match status" value="1"/>
</dbReference>
<dbReference type="Proteomes" id="UP000092403">
    <property type="component" value="Unassembled WGS sequence"/>
</dbReference>
<dbReference type="GO" id="GO:0000213">
    <property type="term" value="F:tRNA-intron lyase activity"/>
    <property type="evidence" value="ECO:0007669"/>
    <property type="project" value="UniProtKB-EC"/>
</dbReference>
<dbReference type="Pfam" id="PF01974">
    <property type="entry name" value="tRNA_int_endo"/>
    <property type="match status" value="1"/>
</dbReference>
<keyword evidence="5" id="KW-0255">Endonuclease</keyword>
<protein>
    <submittedName>
        <fullName evidence="5">tRNA-splicing endonuclease</fullName>
        <ecNumber evidence="5">4.6.1.16</ecNumber>
    </submittedName>
</protein>
<comment type="caution">
    <text evidence="5">The sequence shown here is derived from an EMBL/GenBank/DDBJ whole genome shotgun (WGS) entry which is preliminary data.</text>
</comment>
<dbReference type="GO" id="GO:0003676">
    <property type="term" value="F:nucleic acid binding"/>
    <property type="evidence" value="ECO:0007669"/>
    <property type="project" value="InterPro"/>
</dbReference>
<keyword evidence="5" id="KW-0456">Lyase</keyword>
<proteinExistence type="predicted"/>
<feature type="domain" description="tRNA intron endonuclease catalytic" evidence="1">
    <location>
        <begin position="79"/>
        <end position="160"/>
    </location>
</feature>
<evidence type="ECO:0000259" key="1">
    <source>
        <dbReference type="Pfam" id="PF01974"/>
    </source>
</evidence>
<evidence type="ECO:0000313" key="6">
    <source>
        <dbReference type="Proteomes" id="UP000091929"/>
    </source>
</evidence>
<dbReference type="PANTHER" id="PTHR21227">
    <property type="entry name" value="TRNA-SPLICING ENDONUCLEASE SUBUNIT SEN2"/>
    <property type="match status" value="1"/>
</dbReference>
<dbReference type="EMBL" id="LNJC01000001">
    <property type="protein sequence ID" value="KYC51340.1"/>
    <property type="molecule type" value="Genomic_DNA"/>
</dbReference>
<keyword evidence="5" id="KW-0540">Nuclease</keyword>
<dbReference type="EMBL" id="LNGF01000001">
    <property type="protein sequence ID" value="KYC48692.1"/>
    <property type="molecule type" value="Genomic_DNA"/>
</dbReference>
<dbReference type="Proteomes" id="UP000092401">
    <property type="component" value="Unassembled WGS sequence"/>
</dbReference>
<dbReference type="Gene3D" id="3.40.1170.20">
    <property type="entry name" value="tRNA intron endonuclease, N-terminal domain"/>
    <property type="match status" value="1"/>
</dbReference>
<keyword evidence="5" id="KW-0378">Hydrolase</keyword>
<dbReference type="EC" id="4.6.1.16" evidence="5"/>
<gene>
    <name evidence="5" type="primary">endA</name>
    <name evidence="3" type="ORF">APG10_01390</name>
    <name evidence="4" type="ORF">APG11_00002</name>
    <name evidence="5" type="ORF">APG12_00001</name>
</gene>
<dbReference type="InterPro" id="IPR036740">
    <property type="entry name" value="tRNA_intron_Endonuc_N_sf"/>
</dbReference>
<dbReference type="CDD" id="cd22363">
    <property type="entry name" value="tRNA-intron_lyase_C"/>
    <property type="match status" value="1"/>
</dbReference>
<accession>A0A150J286</accession>
<dbReference type="GO" id="GO:0005737">
    <property type="term" value="C:cytoplasm"/>
    <property type="evidence" value="ECO:0007669"/>
    <property type="project" value="TreeGrafter"/>
</dbReference>
<dbReference type="PANTHER" id="PTHR21227:SF0">
    <property type="entry name" value="TRNA-SPLICING ENDONUCLEASE SUBUNIT SEN2"/>
    <property type="match status" value="1"/>
</dbReference>
<feature type="domain" description="tRNA intron endonuclease N-terminal" evidence="2">
    <location>
        <begin position="3"/>
        <end position="67"/>
    </location>
</feature>
<dbReference type="EMBL" id="LNGE01000041">
    <property type="protein sequence ID" value="KYC44807.1"/>
    <property type="molecule type" value="Genomic_DNA"/>
</dbReference>
<dbReference type="NCBIfam" id="TIGR00324">
    <property type="entry name" value="endA"/>
    <property type="match status" value="1"/>
</dbReference>
<dbReference type="Proteomes" id="UP000091929">
    <property type="component" value="Unassembled WGS sequence"/>
</dbReference>
<dbReference type="InterPro" id="IPR006678">
    <property type="entry name" value="tRNA_intron_Endonuc_N"/>
</dbReference>
<name>A0A150J286_9EURY</name>
<accession>A0A150IIN0</accession>
<dbReference type="InterPro" id="IPR036167">
    <property type="entry name" value="tRNA_intron_Endo_cat-like_sf"/>
</dbReference>